<dbReference type="Pfam" id="PF00685">
    <property type="entry name" value="Sulfotransfer_1"/>
    <property type="match status" value="1"/>
</dbReference>
<feature type="domain" description="Sulfotransferase" evidence="4">
    <location>
        <begin position="64"/>
        <end position="314"/>
    </location>
</feature>
<dbReference type="PANTHER" id="PTHR11783">
    <property type="entry name" value="SULFOTRANSFERASE SULT"/>
    <property type="match status" value="1"/>
</dbReference>
<dbReference type="GO" id="GO:0008146">
    <property type="term" value="F:sulfotransferase activity"/>
    <property type="evidence" value="ECO:0007669"/>
    <property type="project" value="InterPro"/>
</dbReference>
<dbReference type="HOGENOM" id="CLU_027239_1_2_1"/>
<dbReference type="RefSeq" id="XP_005776697.1">
    <property type="nucleotide sequence ID" value="XM_005776640.1"/>
</dbReference>
<feature type="signal peptide" evidence="3">
    <location>
        <begin position="1"/>
        <end position="21"/>
    </location>
</feature>
<dbReference type="Proteomes" id="UP000013827">
    <property type="component" value="Unassembled WGS sequence"/>
</dbReference>
<dbReference type="InterPro" id="IPR027417">
    <property type="entry name" value="P-loop_NTPase"/>
</dbReference>
<keyword evidence="6" id="KW-1185">Reference proteome</keyword>
<proteinExistence type="inferred from homology"/>
<dbReference type="SUPFAM" id="SSF52540">
    <property type="entry name" value="P-loop containing nucleoside triphosphate hydrolases"/>
    <property type="match status" value="1"/>
</dbReference>
<organism evidence="5 6">
    <name type="scientific">Emiliania huxleyi (strain CCMP1516)</name>
    <dbReference type="NCBI Taxonomy" id="280463"/>
    <lineage>
        <taxon>Eukaryota</taxon>
        <taxon>Haptista</taxon>
        <taxon>Haptophyta</taxon>
        <taxon>Prymnesiophyceae</taxon>
        <taxon>Isochrysidales</taxon>
        <taxon>Noelaerhabdaceae</taxon>
        <taxon>Emiliania</taxon>
    </lineage>
</organism>
<feature type="chain" id="PRO_5044291462" description="Sulfotransferase domain-containing protein" evidence="3">
    <location>
        <begin position="22"/>
        <end position="336"/>
    </location>
</feature>
<dbReference type="Gene3D" id="3.40.50.300">
    <property type="entry name" value="P-loop containing nucleotide triphosphate hydrolases"/>
    <property type="match status" value="1"/>
</dbReference>
<evidence type="ECO:0000313" key="5">
    <source>
        <dbReference type="EnsemblProtists" id="EOD24268"/>
    </source>
</evidence>
<dbReference type="InterPro" id="IPR000863">
    <property type="entry name" value="Sulfotransferase_dom"/>
</dbReference>
<evidence type="ECO:0000256" key="3">
    <source>
        <dbReference type="SAM" id="SignalP"/>
    </source>
</evidence>
<accession>A0A0D3JL83</accession>
<evidence type="ECO:0000259" key="4">
    <source>
        <dbReference type="Pfam" id="PF00685"/>
    </source>
</evidence>
<evidence type="ECO:0000256" key="1">
    <source>
        <dbReference type="ARBA" id="ARBA00005771"/>
    </source>
</evidence>
<dbReference type="STRING" id="2903.R1CMR8"/>
<keyword evidence="2" id="KW-0808">Transferase</keyword>
<sequence length="336" mass="38048">MIVAIAVPPALVSLLAWSTHPGPEQERWPGRPQLNKVSGVPATPFITSDRIDQLQNGTFKPSSKDIWVATYPKTGTTWTQTIVNHINGFPPLERGQYPFTYCPWPEVSLGLPPLRYSIEEINDFKRWEGPVGGWRCLKSHWHYADHMADAGKRVIYVMRNVLDVATSFYHHSRRFHFVYLDMADVSFDAFFEMLKAGNVDNGDYFDHVASWWAVKDRPNVLFVRYEDLLADPAAVIRRIAAHMGVELTDAFVAQIVELSSFRRMKQFYGGDVGEIVLTAVGALRGPFFRRGELGTYRESVNAEQRAWAIEQYLRKLAPLGVPRDWVIPAAAVGEPG</sequence>
<evidence type="ECO:0000313" key="6">
    <source>
        <dbReference type="Proteomes" id="UP000013827"/>
    </source>
</evidence>
<dbReference type="GeneID" id="17269844"/>
<keyword evidence="3" id="KW-0732">Signal</keyword>
<dbReference type="PaxDb" id="2903-EOD24268"/>
<evidence type="ECO:0000256" key="2">
    <source>
        <dbReference type="ARBA" id="ARBA00022679"/>
    </source>
</evidence>
<name>A0A0D3JL83_EMIH1</name>
<dbReference type="KEGG" id="ehx:EMIHUDRAFT_74200"/>
<reference evidence="6" key="1">
    <citation type="journal article" date="2013" name="Nature">
        <title>Pan genome of the phytoplankton Emiliania underpins its global distribution.</title>
        <authorList>
            <person name="Read B.A."/>
            <person name="Kegel J."/>
            <person name="Klute M.J."/>
            <person name="Kuo A."/>
            <person name="Lefebvre S.C."/>
            <person name="Maumus F."/>
            <person name="Mayer C."/>
            <person name="Miller J."/>
            <person name="Monier A."/>
            <person name="Salamov A."/>
            <person name="Young J."/>
            <person name="Aguilar M."/>
            <person name="Claverie J.M."/>
            <person name="Frickenhaus S."/>
            <person name="Gonzalez K."/>
            <person name="Herman E.K."/>
            <person name="Lin Y.C."/>
            <person name="Napier J."/>
            <person name="Ogata H."/>
            <person name="Sarno A.F."/>
            <person name="Shmutz J."/>
            <person name="Schroeder D."/>
            <person name="de Vargas C."/>
            <person name="Verret F."/>
            <person name="von Dassow P."/>
            <person name="Valentin K."/>
            <person name="Van de Peer Y."/>
            <person name="Wheeler G."/>
            <person name="Dacks J.B."/>
            <person name="Delwiche C.F."/>
            <person name="Dyhrman S.T."/>
            <person name="Glockner G."/>
            <person name="John U."/>
            <person name="Richards T."/>
            <person name="Worden A.Z."/>
            <person name="Zhang X."/>
            <person name="Grigoriev I.V."/>
            <person name="Allen A.E."/>
            <person name="Bidle K."/>
            <person name="Borodovsky M."/>
            <person name="Bowler C."/>
            <person name="Brownlee C."/>
            <person name="Cock J.M."/>
            <person name="Elias M."/>
            <person name="Gladyshev V.N."/>
            <person name="Groth M."/>
            <person name="Guda C."/>
            <person name="Hadaegh A."/>
            <person name="Iglesias-Rodriguez M.D."/>
            <person name="Jenkins J."/>
            <person name="Jones B.M."/>
            <person name="Lawson T."/>
            <person name="Leese F."/>
            <person name="Lindquist E."/>
            <person name="Lobanov A."/>
            <person name="Lomsadze A."/>
            <person name="Malik S.B."/>
            <person name="Marsh M.E."/>
            <person name="Mackinder L."/>
            <person name="Mock T."/>
            <person name="Mueller-Roeber B."/>
            <person name="Pagarete A."/>
            <person name="Parker M."/>
            <person name="Probert I."/>
            <person name="Quesneville H."/>
            <person name="Raines C."/>
            <person name="Rensing S.A."/>
            <person name="Riano-Pachon D.M."/>
            <person name="Richier S."/>
            <person name="Rokitta S."/>
            <person name="Shiraiwa Y."/>
            <person name="Soanes D.M."/>
            <person name="van der Giezen M."/>
            <person name="Wahlund T.M."/>
            <person name="Williams B."/>
            <person name="Wilson W."/>
            <person name="Wolfe G."/>
            <person name="Wurch L.L."/>
        </authorList>
    </citation>
    <scope>NUCLEOTIDE SEQUENCE</scope>
</reference>
<comment type="similarity">
    <text evidence="1">Belongs to the sulfotransferase 1 family.</text>
</comment>
<dbReference type="EnsemblProtists" id="EOD24268">
    <property type="protein sequence ID" value="EOD24268"/>
    <property type="gene ID" value="EMIHUDRAFT_74200"/>
</dbReference>
<reference evidence="5" key="2">
    <citation type="submission" date="2024-10" db="UniProtKB">
        <authorList>
            <consortium name="EnsemblProtists"/>
        </authorList>
    </citation>
    <scope>IDENTIFICATION</scope>
</reference>
<dbReference type="eggNOG" id="KOG1584">
    <property type="taxonomic scope" value="Eukaryota"/>
</dbReference>
<protein>
    <recommendedName>
        <fullName evidence="4">Sulfotransferase domain-containing protein</fullName>
    </recommendedName>
</protein>
<dbReference type="AlphaFoldDB" id="A0A0D3JL83"/>